<proteinExistence type="predicted"/>
<protein>
    <submittedName>
        <fullName evidence="1">Uncharacterized protein</fullName>
    </submittedName>
</protein>
<evidence type="ECO:0000313" key="1">
    <source>
        <dbReference type="EMBL" id="KAI3786586.1"/>
    </source>
</evidence>
<dbReference type="EMBL" id="CM042030">
    <property type="protein sequence ID" value="KAI3786586.1"/>
    <property type="molecule type" value="Genomic_DNA"/>
</dbReference>
<comment type="caution">
    <text evidence="1">The sequence shown here is derived from an EMBL/GenBank/DDBJ whole genome shotgun (WGS) entry which is preliminary data.</text>
</comment>
<keyword evidence="2" id="KW-1185">Reference proteome</keyword>
<gene>
    <name evidence="1" type="ORF">L1987_40371</name>
</gene>
<evidence type="ECO:0000313" key="2">
    <source>
        <dbReference type="Proteomes" id="UP001056120"/>
    </source>
</evidence>
<sequence length="135" mass="15602">MMRVSPWKGVARFGKYDKLSPRYIGPYKIIACVGPAAYRLQLPRELSEVHNVFHVSNLKKCLTNETLVIPPNEVCVDDKLRFCEKPVDVSDWKIHKTRRSRIKLVKHFLEDSRVVEPSTQENYPSSCISLVFSLI</sequence>
<dbReference type="Proteomes" id="UP001056120">
    <property type="component" value="Linkage Group LG13"/>
</dbReference>
<accession>A0ACB9GU60</accession>
<reference evidence="2" key="1">
    <citation type="journal article" date="2022" name="Mol. Ecol. Resour.">
        <title>The genomes of chicory, endive, great burdock and yacon provide insights into Asteraceae palaeo-polyploidization history and plant inulin production.</title>
        <authorList>
            <person name="Fan W."/>
            <person name="Wang S."/>
            <person name="Wang H."/>
            <person name="Wang A."/>
            <person name="Jiang F."/>
            <person name="Liu H."/>
            <person name="Zhao H."/>
            <person name="Xu D."/>
            <person name="Zhang Y."/>
        </authorList>
    </citation>
    <scope>NUCLEOTIDE SEQUENCE [LARGE SCALE GENOMIC DNA]</scope>
    <source>
        <strain evidence="2">cv. Yunnan</strain>
    </source>
</reference>
<reference evidence="1 2" key="2">
    <citation type="journal article" date="2022" name="Mol. Ecol. Resour.">
        <title>The genomes of chicory, endive, great burdock and yacon provide insights into Asteraceae paleo-polyploidization history and plant inulin production.</title>
        <authorList>
            <person name="Fan W."/>
            <person name="Wang S."/>
            <person name="Wang H."/>
            <person name="Wang A."/>
            <person name="Jiang F."/>
            <person name="Liu H."/>
            <person name="Zhao H."/>
            <person name="Xu D."/>
            <person name="Zhang Y."/>
        </authorList>
    </citation>
    <scope>NUCLEOTIDE SEQUENCE [LARGE SCALE GENOMIC DNA]</scope>
    <source>
        <strain evidence="2">cv. Yunnan</strain>
        <tissue evidence="1">Leaves</tissue>
    </source>
</reference>
<organism evidence="1 2">
    <name type="scientific">Smallanthus sonchifolius</name>
    <dbReference type="NCBI Taxonomy" id="185202"/>
    <lineage>
        <taxon>Eukaryota</taxon>
        <taxon>Viridiplantae</taxon>
        <taxon>Streptophyta</taxon>
        <taxon>Embryophyta</taxon>
        <taxon>Tracheophyta</taxon>
        <taxon>Spermatophyta</taxon>
        <taxon>Magnoliopsida</taxon>
        <taxon>eudicotyledons</taxon>
        <taxon>Gunneridae</taxon>
        <taxon>Pentapetalae</taxon>
        <taxon>asterids</taxon>
        <taxon>campanulids</taxon>
        <taxon>Asterales</taxon>
        <taxon>Asteraceae</taxon>
        <taxon>Asteroideae</taxon>
        <taxon>Heliantheae alliance</taxon>
        <taxon>Millerieae</taxon>
        <taxon>Smallanthus</taxon>
    </lineage>
</organism>
<name>A0ACB9GU60_9ASTR</name>